<proteinExistence type="predicted"/>
<organism evidence="1 2">
    <name type="scientific">Paxillus rubicundulus Ve08.2h10</name>
    <dbReference type="NCBI Taxonomy" id="930991"/>
    <lineage>
        <taxon>Eukaryota</taxon>
        <taxon>Fungi</taxon>
        <taxon>Dikarya</taxon>
        <taxon>Basidiomycota</taxon>
        <taxon>Agaricomycotina</taxon>
        <taxon>Agaricomycetes</taxon>
        <taxon>Agaricomycetidae</taxon>
        <taxon>Boletales</taxon>
        <taxon>Paxilineae</taxon>
        <taxon>Paxillaceae</taxon>
        <taxon>Paxillus</taxon>
    </lineage>
</organism>
<accession>A0A0D0D4E7</accession>
<dbReference type="OrthoDB" id="2687670at2759"/>
<sequence length="131" mass="15002">MEKNMHTWGKKTLETPLNLLNLPHRHLVVWFHDESTFYANDRCTACWVKKDAGATPYIKGEGASLMVAEESVHVLFKAGKAREGYFTNEDILTQMQKAMHLVAKHFTDEDHVFIFDNATTHLKRPDDALST</sequence>
<keyword evidence="2" id="KW-1185">Reference proteome</keyword>
<dbReference type="HOGENOM" id="CLU_005726_2_3_1"/>
<dbReference type="InParanoid" id="A0A0D0D4E7"/>
<name>A0A0D0D4E7_9AGAM</name>
<gene>
    <name evidence="1" type="ORF">PAXRUDRAFT_19477</name>
</gene>
<evidence type="ECO:0000313" key="1">
    <source>
        <dbReference type="EMBL" id="KIK74854.1"/>
    </source>
</evidence>
<evidence type="ECO:0000313" key="2">
    <source>
        <dbReference type="Proteomes" id="UP000054538"/>
    </source>
</evidence>
<reference evidence="2" key="2">
    <citation type="submission" date="2015-01" db="EMBL/GenBank/DDBJ databases">
        <title>Evolutionary Origins and Diversification of the Mycorrhizal Mutualists.</title>
        <authorList>
            <consortium name="DOE Joint Genome Institute"/>
            <consortium name="Mycorrhizal Genomics Consortium"/>
            <person name="Kohler A."/>
            <person name="Kuo A."/>
            <person name="Nagy L.G."/>
            <person name="Floudas D."/>
            <person name="Copeland A."/>
            <person name="Barry K.W."/>
            <person name="Cichocki N."/>
            <person name="Veneault-Fourrey C."/>
            <person name="LaButti K."/>
            <person name="Lindquist E.A."/>
            <person name="Lipzen A."/>
            <person name="Lundell T."/>
            <person name="Morin E."/>
            <person name="Murat C."/>
            <person name="Riley R."/>
            <person name="Ohm R."/>
            <person name="Sun H."/>
            <person name="Tunlid A."/>
            <person name="Henrissat B."/>
            <person name="Grigoriev I.V."/>
            <person name="Hibbett D.S."/>
            <person name="Martin F."/>
        </authorList>
    </citation>
    <scope>NUCLEOTIDE SEQUENCE [LARGE SCALE GENOMIC DNA]</scope>
    <source>
        <strain evidence="2">Ve08.2h10</strain>
    </source>
</reference>
<dbReference type="AlphaFoldDB" id="A0A0D0D4E7"/>
<dbReference type="EMBL" id="KN828515">
    <property type="protein sequence ID" value="KIK74854.1"/>
    <property type="molecule type" value="Genomic_DNA"/>
</dbReference>
<reference evidence="1 2" key="1">
    <citation type="submission" date="2014-04" db="EMBL/GenBank/DDBJ databases">
        <authorList>
            <consortium name="DOE Joint Genome Institute"/>
            <person name="Kuo A."/>
            <person name="Kohler A."/>
            <person name="Jargeat P."/>
            <person name="Nagy L.G."/>
            <person name="Floudas D."/>
            <person name="Copeland A."/>
            <person name="Barry K.W."/>
            <person name="Cichocki N."/>
            <person name="Veneault-Fourrey C."/>
            <person name="LaButti K."/>
            <person name="Lindquist E.A."/>
            <person name="Lipzen A."/>
            <person name="Lundell T."/>
            <person name="Morin E."/>
            <person name="Murat C."/>
            <person name="Sun H."/>
            <person name="Tunlid A."/>
            <person name="Henrissat B."/>
            <person name="Grigoriev I.V."/>
            <person name="Hibbett D.S."/>
            <person name="Martin F."/>
            <person name="Nordberg H.P."/>
            <person name="Cantor M.N."/>
            <person name="Hua S.X."/>
        </authorList>
    </citation>
    <scope>NUCLEOTIDE SEQUENCE [LARGE SCALE GENOMIC DNA]</scope>
    <source>
        <strain evidence="1 2">Ve08.2h10</strain>
    </source>
</reference>
<dbReference type="Proteomes" id="UP000054538">
    <property type="component" value="Unassembled WGS sequence"/>
</dbReference>
<protein>
    <submittedName>
        <fullName evidence="1">Unplaced genomic scaffold scaffold_3693, whole genome shotgun sequence</fullName>
    </submittedName>
</protein>